<keyword evidence="1" id="KW-0812">Transmembrane</keyword>
<gene>
    <name evidence="2" type="ORF">KDL28_25115</name>
</gene>
<organism evidence="2 3">
    <name type="scientific">Pseudonocardia humida</name>
    <dbReference type="NCBI Taxonomy" id="2800819"/>
    <lineage>
        <taxon>Bacteria</taxon>
        <taxon>Bacillati</taxon>
        <taxon>Actinomycetota</taxon>
        <taxon>Actinomycetes</taxon>
        <taxon>Pseudonocardiales</taxon>
        <taxon>Pseudonocardiaceae</taxon>
        <taxon>Pseudonocardia</taxon>
    </lineage>
</organism>
<evidence type="ECO:0008006" key="4">
    <source>
        <dbReference type="Google" id="ProtNLM"/>
    </source>
</evidence>
<dbReference type="RefSeq" id="WP_252442202.1">
    <property type="nucleotide sequence ID" value="NZ_JAGSOV010000053.1"/>
</dbReference>
<sequence length="45" mass="5017">MSTLDVVGLALIGVGILAGAVCVAVWAERDARRWERARLDRHRTR</sequence>
<dbReference type="Proteomes" id="UP001165283">
    <property type="component" value="Unassembled WGS sequence"/>
</dbReference>
<proteinExistence type="predicted"/>
<protein>
    <recommendedName>
        <fullName evidence="4">Secreted protein with PEP-CTERM sorting signal</fullName>
    </recommendedName>
</protein>
<name>A0ABT1A6A0_9PSEU</name>
<comment type="caution">
    <text evidence="2">The sequence shown here is derived from an EMBL/GenBank/DDBJ whole genome shotgun (WGS) entry which is preliminary data.</text>
</comment>
<keyword evidence="1" id="KW-0472">Membrane</keyword>
<evidence type="ECO:0000313" key="3">
    <source>
        <dbReference type="Proteomes" id="UP001165283"/>
    </source>
</evidence>
<dbReference type="EMBL" id="JAGSOV010000053">
    <property type="protein sequence ID" value="MCO1658349.1"/>
    <property type="molecule type" value="Genomic_DNA"/>
</dbReference>
<accession>A0ABT1A6A0</accession>
<evidence type="ECO:0000256" key="1">
    <source>
        <dbReference type="SAM" id="Phobius"/>
    </source>
</evidence>
<reference evidence="2" key="1">
    <citation type="submission" date="2021-04" db="EMBL/GenBank/DDBJ databases">
        <title>Pseudonocardia sp. nov., isolated from sandy soil of mangrove forest.</title>
        <authorList>
            <person name="Zan Z."/>
            <person name="Huang R."/>
            <person name="Liu W."/>
        </authorList>
    </citation>
    <scope>NUCLEOTIDE SEQUENCE</scope>
    <source>
        <strain evidence="2">S2-4</strain>
    </source>
</reference>
<keyword evidence="3" id="KW-1185">Reference proteome</keyword>
<evidence type="ECO:0000313" key="2">
    <source>
        <dbReference type="EMBL" id="MCO1658349.1"/>
    </source>
</evidence>
<keyword evidence="1" id="KW-1133">Transmembrane helix</keyword>
<feature type="transmembrane region" description="Helical" evidence="1">
    <location>
        <begin position="6"/>
        <end position="27"/>
    </location>
</feature>